<reference evidence="1 2" key="1">
    <citation type="submission" date="2019-01" db="EMBL/GenBank/DDBJ databases">
        <title>A chromosome-scale genome assembly of the yellow perch, Perca flavescens.</title>
        <authorList>
            <person name="Feron R."/>
            <person name="Morvezen R."/>
            <person name="Bestin A."/>
            <person name="Haffray P."/>
            <person name="Klopp C."/>
            <person name="Zahm M."/>
            <person name="Cabau C."/>
            <person name="Roques C."/>
            <person name="Donnadieu C."/>
            <person name="Bouchez O."/>
            <person name="Christie M."/>
            <person name="Larson W."/>
            <person name="Guiguen Y."/>
        </authorList>
    </citation>
    <scope>NUCLEOTIDE SEQUENCE [LARGE SCALE GENOMIC DNA]</scope>
    <source>
        <strain evidence="1">YP-PL-M2</strain>
        <tissue evidence="1">Blood</tissue>
    </source>
</reference>
<name>A0A484DHT8_PERFV</name>
<keyword evidence="2" id="KW-1185">Reference proteome</keyword>
<comment type="caution">
    <text evidence="1">The sequence shown here is derived from an EMBL/GenBank/DDBJ whole genome shotgun (WGS) entry which is preliminary data.</text>
</comment>
<evidence type="ECO:0000313" key="1">
    <source>
        <dbReference type="EMBL" id="TDH15001.1"/>
    </source>
</evidence>
<evidence type="ECO:0000313" key="2">
    <source>
        <dbReference type="Proteomes" id="UP000295070"/>
    </source>
</evidence>
<dbReference type="AlphaFoldDB" id="A0A484DHT8"/>
<dbReference type="EMBL" id="SCKG01000003">
    <property type="protein sequence ID" value="TDH15001.1"/>
    <property type="molecule type" value="Genomic_DNA"/>
</dbReference>
<proteinExistence type="predicted"/>
<accession>A0A484DHT8</accession>
<protein>
    <submittedName>
        <fullName evidence="1">Uncharacterized protein</fullName>
    </submittedName>
</protein>
<gene>
    <name evidence="1" type="ORF">EPR50_G00027100</name>
</gene>
<dbReference type="Proteomes" id="UP000295070">
    <property type="component" value="Chromosome 3"/>
</dbReference>
<sequence>MWQQLSAPASPSPFHSIPSFLLPHSHFASTSAVPLLLIPPCAGCGDTRFLLFRLAAGCAPASLCASRVLSSPSSLCLPLWVLPASLLPWLLLLEHWSCLTQNCYAATALPRFSSLPFASHSPLLDNHH</sequence>
<organism evidence="1 2">
    <name type="scientific">Perca flavescens</name>
    <name type="common">American yellow perch</name>
    <name type="synonym">Morone flavescens</name>
    <dbReference type="NCBI Taxonomy" id="8167"/>
    <lineage>
        <taxon>Eukaryota</taxon>
        <taxon>Metazoa</taxon>
        <taxon>Chordata</taxon>
        <taxon>Craniata</taxon>
        <taxon>Vertebrata</taxon>
        <taxon>Euteleostomi</taxon>
        <taxon>Actinopterygii</taxon>
        <taxon>Neopterygii</taxon>
        <taxon>Teleostei</taxon>
        <taxon>Neoteleostei</taxon>
        <taxon>Acanthomorphata</taxon>
        <taxon>Eupercaria</taxon>
        <taxon>Perciformes</taxon>
        <taxon>Percoidei</taxon>
        <taxon>Percidae</taxon>
        <taxon>Percinae</taxon>
        <taxon>Perca</taxon>
    </lineage>
</organism>